<keyword evidence="2" id="KW-0966">Cell projection</keyword>
<dbReference type="Proteomes" id="UP001597497">
    <property type="component" value="Unassembled WGS sequence"/>
</dbReference>
<organism evidence="2 3">
    <name type="scientific">Marinicrinis sediminis</name>
    <dbReference type="NCBI Taxonomy" id="1652465"/>
    <lineage>
        <taxon>Bacteria</taxon>
        <taxon>Bacillati</taxon>
        <taxon>Bacillota</taxon>
        <taxon>Bacilli</taxon>
        <taxon>Bacillales</taxon>
        <taxon>Paenibacillaceae</taxon>
    </lineage>
</organism>
<feature type="compositionally biased region" description="Basic and acidic residues" evidence="1">
    <location>
        <begin position="125"/>
        <end position="140"/>
    </location>
</feature>
<dbReference type="EMBL" id="JBHUMM010000023">
    <property type="protein sequence ID" value="MFD2671995.1"/>
    <property type="molecule type" value="Genomic_DNA"/>
</dbReference>
<evidence type="ECO:0000313" key="2">
    <source>
        <dbReference type="EMBL" id="MFD2671995.1"/>
    </source>
</evidence>
<gene>
    <name evidence="2" type="ORF">ACFSUC_10300</name>
</gene>
<reference evidence="3" key="1">
    <citation type="journal article" date="2019" name="Int. J. Syst. Evol. Microbiol.">
        <title>The Global Catalogue of Microorganisms (GCM) 10K type strain sequencing project: providing services to taxonomists for standard genome sequencing and annotation.</title>
        <authorList>
            <consortium name="The Broad Institute Genomics Platform"/>
            <consortium name="The Broad Institute Genome Sequencing Center for Infectious Disease"/>
            <person name="Wu L."/>
            <person name="Ma J."/>
        </authorList>
    </citation>
    <scope>NUCLEOTIDE SEQUENCE [LARGE SCALE GENOMIC DNA]</scope>
    <source>
        <strain evidence="3">KCTC 33676</strain>
    </source>
</reference>
<feature type="compositionally biased region" description="Polar residues" evidence="1">
    <location>
        <begin position="113"/>
        <end position="124"/>
    </location>
</feature>
<feature type="region of interest" description="Disordered" evidence="1">
    <location>
        <begin position="113"/>
        <end position="140"/>
    </location>
</feature>
<comment type="caution">
    <text evidence="2">The sequence shown here is derived from an EMBL/GenBank/DDBJ whole genome shotgun (WGS) entry which is preliminary data.</text>
</comment>
<protein>
    <submittedName>
        <fullName evidence="2">Flagellar protein</fullName>
    </submittedName>
</protein>
<accession>A0ABW5RAB2</accession>
<evidence type="ECO:0000256" key="1">
    <source>
        <dbReference type="SAM" id="MobiDB-lite"/>
    </source>
</evidence>
<sequence length="140" mass="15797">MNLMAANCPRCGRLYNRASGDVCGNCIREIEQQYEKCLHYLRENKGSNIYEVSDATEVPVRQISKFIREGRISIMDAPNMGYPCEVCGEIIQTGGMCDNCRNRLTRDVRKLTQAANPSSNGQKSSSHDHASYTIREKDDK</sequence>
<dbReference type="RefSeq" id="WP_379929478.1">
    <property type="nucleotide sequence ID" value="NZ_JBHUMM010000023.1"/>
</dbReference>
<keyword evidence="3" id="KW-1185">Reference proteome</keyword>
<keyword evidence="2" id="KW-0969">Cilium</keyword>
<evidence type="ECO:0000313" key="3">
    <source>
        <dbReference type="Proteomes" id="UP001597497"/>
    </source>
</evidence>
<proteinExistence type="predicted"/>
<name>A0ABW5RAB2_9BACL</name>
<keyword evidence="2" id="KW-0282">Flagellum</keyword>